<dbReference type="Proteomes" id="UP000582837">
    <property type="component" value="Unassembled WGS sequence"/>
</dbReference>
<dbReference type="EMBL" id="JACHIA010000003">
    <property type="protein sequence ID" value="MBB6069891.1"/>
    <property type="molecule type" value="Genomic_DNA"/>
</dbReference>
<reference evidence="1 2" key="1">
    <citation type="submission" date="2020-08" db="EMBL/GenBank/DDBJ databases">
        <title>Genomic Encyclopedia of Type Strains, Phase IV (KMG-IV): sequencing the most valuable type-strain genomes for metagenomic binning, comparative biology and taxonomic classification.</title>
        <authorList>
            <person name="Goeker M."/>
        </authorList>
    </citation>
    <scope>NUCLEOTIDE SEQUENCE [LARGE SCALE GENOMIC DNA]</scope>
    <source>
        <strain evidence="1 2">DSM 29007</strain>
    </source>
</reference>
<gene>
    <name evidence="1" type="ORF">HNQ61_001508</name>
</gene>
<dbReference type="Pfam" id="PF05534">
    <property type="entry name" value="HicB"/>
    <property type="match status" value="1"/>
</dbReference>
<proteinExistence type="predicted"/>
<name>A0A841GM78_9BACT</name>
<evidence type="ECO:0000313" key="1">
    <source>
        <dbReference type="EMBL" id="MBB6069891.1"/>
    </source>
</evidence>
<dbReference type="SUPFAM" id="SSF143100">
    <property type="entry name" value="TTHA1013/TTHA0281-like"/>
    <property type="match status" value="1"/>
</dbReference>
<dbReference type="InterPro" id="IPR008651">
    <property type="entry name" value="Uncharacterised_HicB"/>
</dbReference>
<dbReference type="AlphaFoldDB" id="A0A841GM78"/>
<comment type="caution">
    <text evidence="1">The sequence shown here is derived from an EMBL/GenBank/DDBJ whole genome shotgun (WGS) entry which is preliminary data.</text>
</comment>
<dbReference type="SUPFAM" id="SSF47598">
    <property type="entry name" value="Ribbon-helix-helix"/>
    <property type="match status" value="1"/>
</dbReference>
<dbReference type="InterPro" id="IPR010985">
    <property type="entry name" value="Ribbon_hlx_hlx"/>
</dbReference>
<protein>
    <submittedName>
        <fullName evidence="1">Putative HicB family RNase H-like nuclease</fullName>
    </submittedName>
</protein>
<evidence type="ECO:0000313" key="2">
    <source>
        <dbReference type="Proteomes" id="UP000582837"/>
    </source>
</evidence>
<sequence length="112" mass="12489">MMNYRGYVAKVEFDAEARLLHGEIADIADVVTFQASSVAGLEKEFHAAVDDYIAFCTENGMEPQKPYSGRLLLRMDPDLHRDAARSARAADESLNTFVTRAIRNSIQESHPS</sequence>
<dbReference type="GO" id="GO:0006355">
    <property type="term" value="P:regulation of DNA-templated transcription"/>
    <property type="evidence" value="ECO:0007669"/>
    <property type="project" value="InterPro"/>
</dbReference>
<accession>A0A841GM78</accession>
<dbReference type="InterPro" id="IPR035069">
    <property type="entry name" value="TTHA1013/TTHA0281-like"/>
</dbReference>
<organism evidence="1 2">
    <name type="scientific">Longimicrobium terrae</name>
    <dbReference type="NCBI Taxonomy" id="1639882"/>
    <lineage>
        <taxon>Bacteria</taxon>
        <taxon>Pseudomonadati</taxon>
        <taxon>Gemmatimonadota</taxon>
        <taxon>Longimicrobiia</taxon>
        <taxon>Longimicrobiales</taxon>
        <taxon>Longimicrobiaceae</taxon>
        <taxon>Longimicrobium</taxon>
    </lineage>
</organism>
<dbReference type="RefSeq" id="WP_170039415.1">
    <property type="nucleotide sequence ID" value="NZ_JABDTL010000002.1"/>
</dbReference>
<keyword evidence="2" id="KW-1185">Reference proteome</keyword>